<dbReference type="OrthoDB" id="9815326at2"/>
<organism evidence="1 2">
    <name type="scientific">Billgrantia gudaonensis</name>
    <dbReference type="NCBI Taxonomy" id="376427"/>
    <lineage>
        <taxon>Bacteria</taxon>
        <taxon>Pseudomonadati</taxon>
        <taxon>Pseudomonadota</taxon>
        <taxon>Gammaproteobacteria</taxon>
        <taxon>Oceanospirillales</taxon>
        <taxon>Halomonadaceae</taxon>
        <taxon>Billgrantia</taxon>
    </lineage>
</organism>
<dbReference type="Pfam" id="PF05013">
    <property type="entry name" value="FGase"/>
    <property type="match status" value="1"/>
</dbReference>
<reference evidence="1 2" key="1">
    <citation type="submission" date="2016-10" db="EMBL/GenBank/DDBJ databases">
        <authorList>
            <person name="de Groot N.N."/>
        </authorList>
    </citation>
    <scope>NUCLEOTIDE SEQUENCE [LARGE SCALE GENOMIC DNA]</scope>
    <source>
        <strain evidence="1 2">CGMCC 1.6133</strain>
    </source>
</reference>
<dbReference type="AlphaFoldDB" id="A0A1G8PHQ8"/>
<evidence type="ECO:0000313" key="1">
    <source>
        <dbReference type="EMBL" id="SDI92039.1"/>
    </source>
</evidence>
<name>A0A1G8PHQ8_9GAMM</name>
<sequence length="265" mass="29022">MPRTTTASFPSVELHNRSGKGPVVILCEHASPDIPEPYHDLGLDPAHRFSHAAWDPGARDVAMALSRALDAPLVASRVSRLVYDCNRPPEAASAMPERSEVVDVPGNRNLTEAQRAQRIESVYRPFCTAVTQRLEERAASHLPTALITVHSFTPDYHGKPRTVEIGILHDADRRLADAMLAQSHRLAHRQIRRNDPYGPEDGVTHSLKLHGIGHGLANVMIEIRNDLLGTPADASTMADELLLLIEPALAELGFEIPIRGDAHDA</sequence>
<keyword evidence="2" id="KW-1185">Reference proteome</keyword>
<dbReference type="PIRSF" id="PIRSF029730">
    <property type="entry name" value="UCP029730"/>
    <property type="match status" value="1"/>
</dbReference>
<gene>
    <name evidence="1" type="ORF">SAMN04487954_10290</name>
</gene>
<proteinExistence type="predicted"/>
<dbReference type="STRING" id="376427.SAMN04487954_10290"/>
<dbReference type="GO" id="GO:0016787">
    <property type="term" value="F:hydrolase activity"/>
    <property type="evidence" value="ECO:0007669"/>
    <property type="project" value="UniProtKB-KW"/>
</dbReference>
<dbReference type="InterPro" id="IPR011227">
    <property type="entry name" value="UCP029730"/>
</dbReference>
<dbReference type="SUPFAM" id="SSF53187">
    <property type="entry name" value="Zn-dependent exopeptidases"/>
    <property type="match status" value="1"/>
</dbReference>
<dbReference type="Proteomes" id="UP000198525">
    <property type="component" value="Unassembled WGS sequence"/>
</dbReference>
<protein>
    <submittedName>
        <fullName evidence="1">Predicted N-formylglutamate amidohydrolase</fullName>
    </submittedName>
</protein>
<evidence type="ECO:0000313" key="2">
    <source>
        <dbReference type="Proteomes" id="UP000198525"/>
    </source>
</evidence>
<dbReference type="InterPro" id="IPR007709">
    <property type="entry name" value="N-FG_amidohydro"/>
</dbReference>
<dbReference type="Gene3D" id="3.40.630.40">
    <property type="entry name" value="Zn-dependent exopeptidases"/>
    <property type="match status" value="1"/>
</dbReference>
<accession>A0A1G8PHQ8</accession>
<keyword evidence="1" id="KW-0378">Hydrolase</keyword>
<dbReference type="EMBL" id="FNES01000002">
    <property type="protein sequence ID" value="SDI92039.1"/>
    <property type="molecule type" value="Genomic_DNA"/>
</dbReference>